<reference evidence="3 4" key="1">
    <citation type="submission" date="2021-05" db="EMBL/GenBank/DDBJ databases">
        <title>Novel Bacillus species.</title>
        <authorList>
            <person name="Liu G."/>
        </authorList>
    </citation>
    <scope>NUCLEOTIDE SEQUENCE [LARGE SCALE GENOMIC DNA]</scope>
    <source>
        <strain evidence="4">FJAT-49780</strain>
    </source>
</reference>
<dbReference type="RefSeq" id="WP_213126667.1">
    <property type="nucleotide sequence ID" value="NZ_JAGYPG010000004.1"/>
</dbReference>
<dbReference type="GO" id="GO:0016787">
    <property type="term" value="F:hydrolase activity"/>
    <property type="evidence" value="ECO:0007669"/>
    <property type="project" value="UniProtKB-KW"/>
</dbReference>
<accession>A0A942TIW4</accession>
<proteinExistence type="predicted"/>
<evidence type="ECO:0000259" key="2">
    <source>
        <dbReference type="Pfam" id="PF02129"/>
    </source>
</evidence>
<keyword evidence="1" id="KW-0812">Transmembrane</keyword>
<organism evidence="3 4">
    <name type="scientific">Lederbergia citri</name>
    <dbReference type="NCBI Taxonomy" id="2833580"/>
    <lineage>
        <taxon>Bacteria</taxon>
        <taxon>Bacillati</taxon>
        <taxon>Bacillota</taxon>
        <taxon>Bacilli</taxon>
        <taxon>Bacillales</taxon>
        <taxon>Bacillaceae</taxon>
        <taxon>Lederbergia</taxon>
    </lineage>
</organism>
<name>A0A942TIW4_9BACI</name>
<evidence type="ECO:0000313" key="3">
    <source>
        <dbReference type="EMBL" id="MBS4197442.1"/>
    </source>
</evidence>
<dbReference type="PANTHER" id="PTHR43358:SF4">
    <property type="entry name" value="ALPHA_BETA HYDROLASE FOLD-1 DOMAIN-CONTAINING PROTEIN"/>
    <property type="match status" value="1"/>
</dbReference>
<dbReference type="Gene3D" id="3.40.50.1820">
    <property type="entry name" value="alpha/beta hydrolase"/>
    <property type="match status" value="1"/>
</dbReference>
<evidence type="ECO:0000256" key="1">
    <source>
        <dbReference type="SAM" id="Phobius"/>
    </source>
</evidence>
<sequence length="314" mass="35402">MSVSAVKQTVKKRSMMKRAVIIICSLFFLAILIFMVASVYKGLALLKPDKKTINVTPKDYGIYYQDINIFSEDGKTELSGWVLEPEGQPKMNIIFSHGYGENRIEEGMPFLSLAKELLDRGYRIITFDFRHAGESEGDMTTIGVKEKLDLLGVINWTNNNFEEPISLLGVSMGATTSLLAAAESKDVIAVVADSPFSDLHEYLKENMPKWSHLPDFPFTPLILNIIPLLMNIDLNDASPINVLDKLSTKPVLFIHNIGDELIPFTESQKMARKHPDDFSIWLTDGEGHVESYSQNSEEYVKRVNEFFESALKTQ</sequence>
<protein>
    <submittedName>
        <fullName evidence="3">Alpha/beta fold hydrolase</fullName>
    </submittedName>
</protein>
<dbReference type="Proteomes" id="UP000681414">
    <property type="component" value="Unassembled WGS sequence"/>
</dbReference>
<dbReference type="InterPro" id="IPR052920">
    <property type="entry name" value="DNA-binding_regulatory"/>
</dbReference>
<dbReference type="AlphaFoldDB" id="A0A942TIW4"/>
<dbReference type="EMBL" id="JAGYPG010000004">
    <property type="protein sequence ID" value="MBS4197442.1"/>
    <property type="molecule type" value="Genomic_DNA"/>
</dbReference>
<dbReference type="InterPro" id="IPR000383">
    <property type="entry name" value="Xaa-Pro-like_dom"/>
</dbReference>
<comment type="caution">
    <text evidence="3">The sequence shown here is derived from an EMBL/GenBank/DDBJ whole genome shotgun (WGS) entry which is preliminary data.</text>
</comment>
<keyword evidence="1" id="KW-0472">Membrane</keyword>
<keyword evidence="4" id="KW-1185">Reference proteome</keyword>
<gene>
    <name evidence="3" type="ORF">KHA97_20565</name>
</gene>
<feature type="transmembrane region" description="Helical" evidence="1">
    <location>
        <begin position="20"/>
        <end position="40"/>
    </location>
</feature>
<dbReference type="InterPro" id="IPR029058">
    <property type="entry name" value="AB_hydrolase_fold"/>
</dbReference>
<dbReference type="SUPFAM" id="SSF53474">
    <property type="entry name" value="alpha/beta-Hydrolases"/>
    <property type="match status" value="1"/>
</dbReference>
<keyword evidence="1" id="KW-1133">Transmembrane helix</keyword>
<evidence type="ECO:0000313" key="4">
    <source>
        <dbReference type="Proteomes" id="UP000681414"/>
    </source>
</evidence>
<dbReference type="Pfam" id="PF02129">
    <property type="entry name" value="Peptidase_S15"/>
    <property type="match status" value="1"/>
</dbReference>
<feature type="domain" description="Xaa-Pro dipeptidyl-peptidase-like" evidence="2">
    <location>
        <begin position="95"/>
        <end position="206"/>
    </location>
</feature>
<keyword evidence="3" id="KW-0378">Hydrolase</keyword>
<dbReference type="PANTHER" id="PTHR43358">
    <property type="entry name" value="ALPHA/BETA-HYDROLASE"/>
    <property type="match status" value="1"/>
</dbReference>